<comment type="caution">
    <text evidence="1">The sequence shown here is derived from an EMBL/GenBank/DDBJ whole genome shotgun (WGS) entry which is preliminary data.</text>
</comment>
<dbReference type="EMBL" id="REGN01009012">
    <property type="protein sequence ID" value="RNA02179.1"/>
    <property type="molecule type" value="Genomic_DNA"/>
</dbReference>
<organism evidence="1 2">
    <name type="scientific">Brachionus plicatilis</name>
    <name type="common">Marine rotifer</name>
    <name type="synonym">Brachionus muelleri</name>
    <dbReference type="NCBI Taxonomy" id="10195"/>
    <lineage>
        <taxon>Eukaryota</taxon>
        <taxon>Metazoa</taxon>
        <taxon>Spiralia</taxon>
        <taxon>Gnathifera</taxon>
        <taxon>Rotifera</taxon>
        <taxon>Eurotatoria</taxon>
        <taxon>Monogononta</taxon>
        <taxon>Pseudotrocha</taxon>
        <taxon>Ploima</taxon>
        <taxon>Brachionidae</taxon>
        <taxon>Brachionus</taxon>
    </lineage>
</organism>
<accession>A0A3M7PTB8</accession>
<keyword evidence="2" id="KW-1185">Reference proteome</keyword>
<dbReference type="Proteomes" id="UP000276133">
    <property type="component" value="Unassembled WGS sequence"/>
</dbReference>
<proteinExistence type="predicted"/>
<protein>
    <submittedName>
        <fullName evidence="1">Uncharacterized protein</fullName>
    </submittedName>
</protein>
<name>A0A3M7PTB8_BRAPC</name>
<sequence>MKERIYFKIIKTLVKEFIRLSLILIEPKNCLGRLIIKELLKRNIIF</sequence>
<dbReference type="AlphaFoldDB" id="A0A3M7PTB8"/>
<reference evidence="1 2" key="1">
    <citation type="journal article" date="2018" name="Sci. Rep.">
        <title>Genomic signatures of local adaptation to the degree of environmental predictability in rotifers.</title>
        <authorList>
            <person name="Franch-Gras L."/>
            <person name="Hahn C."/>
            <person name="Garcia-Roger E.M."/>
            <person name="Carmona M.J."/>
            <person name="Serra M."/>
            <person name="Gomez A."/>
        </authorList>
    </citation>
    <scope>NUCLEOTIDE SEQUENCE [LARGE SCALE GENOMIC DNA]</scope>
    <source>
        <strain evidence="1">HYR1</strain>
    </source>
</reference>
<evidence type="ECO:0000313" key="1">
    <source>
        <dbReference type="EMBL" id="RNA02179.1"/>
    </source>
</evidence>
<evidence type="ECO:0000313" key="2">
    <source>
        <dbReference type="Proteomes" id="UP000276133"/>
    </source>
</evidence>
<gene>
    <name evidence="1" type="ORF">BpHYR1_014456</name>
</gene>